<dbReference type="Gene3D" id="3.40.50.40">
    <property type="match status" value="1"/>
</dbReference>
<dbReference type="InterPro" id="IPR036152">
    <property type="entry name" value="Asp/glu_Ase-like_sf"/>
</dbReference>
<dbReference type="EC" id="3.5.1.1" evidence="2"/>
<feature type="domain" description="L-asparaginase N-terminal" evidence="7">
    <location>
        <begin position="7"/>
        <end position="197"/>
    </location>
</feature>
<dbReference type="RefSeq" id="WP_015401298.1">
    <property type="nucleotide sequence ID" value="NC_020302.1"/>
</dbReference>
<evidence type="ECO:0000256" key="3">
    <source>
        <dbReference type="ARBA" id="ARBA00022801"/>
    </source>
</evidence>
<dbReference type="InterPro" id="IPR027474">
    <property type="entry name" value="L-asparaginase_N"/>
</dbReference>
<evidence type="ECO:0000259" key="8">
    <source>
        <dbReference type="Pfam" id="PF17763"/>
    </source>
</evidence>
<protein>
    <recommendedName>
        <fullName evidence="2">asparaginase</fullName>
        <ecNumber evidence="2">3.5.1.1</ecNumber>
    </recommendedName>
</protein>
<evidence type="ECO:0000256" key="6">
    <source>
        <dbReference type="PROSITE-ProRule" id="PRU10099"/>
    </source>
</evidence>
<dbReference type="PIRSF" id="PIRSF001220">
    <property type="entry name" value="L-ASNase_gatD"/>
    <property type="match status" value="1"/>
</dbReference>
<dbReference type="GO" id="GO:0004067">
    <property type="term" value="F:asparaginase activity"/>
    <property type="evidence" value="ECO:0007669"/>
    <property type="project" value="UniProtKB-UniRule"/>
</dbReference>
<organism evidence="9 10">
    <name type="scientific">Corynebacterium halotolerans YIM 70093 = DSM 44683</name>
    <dbReference type="NCBI Taxonomy" id="1121362"/>
    <lineage>
        <taxon>Bacteria</taxon>
        <taxon>Bacillati</taxon>
        <taxon>Actinomycetota</taxon>
        <taxon>Actinomycetes</taxon>
        <taxon>Mycobacteriales</taxon>
        <taxon>Corynebacteriaceae</taxon>
        <taxon>Corynebacterium</taxon>
    </lineage>
</organism>
<reference evidence="9 10" key="1">
    <citation type="journal article" date="2012" name="Stand. Genomic Sci.">
        <title>Genome sequence of the halotolerant bacterium Corynebacterium halotolerans type strain YIM 70093(T) (= DSM 44683(T)).</title>
        <authorList>
            <person name="Ruckert C."/>
            <person name="Albersmeier A."/>
            <person name="Al-Dilaimi A."/>
            <person name="Niehaus K."/>
            <person name="Szczepanowski R."/>
            <person name="Kalinowski J."/>
        </authorList>
    </citation>
    <scope>NUCLEOTIDE SEQUENCE [LARGE SCALE GENOMIC DNA]</scope>
    <source>
        <strain evidence="9">YIM 70093</strain>
    </source>
</reference>
<dbReference type="HOGENOM" id="CLU_019134_1_0_11"/>
<evidence type="ECO:0000313" key="10">
    <source>
        <dbReference type="Proteomes" id="UP000011723"/>
    </source>
</evidence>
<dbReference type="OrthoDB" id="9788068at2"/>
<dbReference type="SFLD" id="SFLDS00057">
    <property type="entry name" value="Glutaminase/Asparaginase"/>
    <property type="match status" value="1"/>
</dbReference>
<dbReference type="GO" id="GO:0006528">
    <property type="term" value="P:asparagine metabolic process"/>
    <property type="evidence" value="ECO:0007669"/>
    <property type="project" value="InterPro"/>
</dbReference>
<evidence type="ECO:0000313" key="9">
    <source>
        <dbReference type="EMBL" id="AGF72879.1"/>
    </source>
</evidence>
<feature type="active site" description="O-isoaspartyl threonine intermediate" evidence="4">
    <location>
        <position position="16"/>
    </location>
</feature>
<dbReference type="Gene3D" id="3.40.50.1170">
    <property type="entry name" value="L-asparaginase, N-terminal domain"/>
    <property type="match status" value="1"/>
</dbReference>
<sequence length="322" mass="31550">MSPTSPRISVLTTGGTIACRTAADGSLSPTVTGPELVAAMSAVGTVGTVGAVADRTGAGPDVRARELTLLDSSKITLADVDGLIAAVRGELADPHVTGVVVTHGTDSMEDSALALDLVHDDPRPVVFTGAQRAFDHPETDGPGNLAAAVELAADPAAHDRGVLLAFGGQVLPARGLIKRHTSELAAFASAAAADLARPEPLPVVPLAGTEVMVLAAWPGAGRELVDAAVAAGAQGLVIEALGSGNIGAGMGEGVVDALDAGIPVVISTRVPEGAVKLAYAGSGGGATLAGHGAVAAGHLRAGQARMVLATALAAGVDPAALF</sequence>
<dbReference type="PANTHER" id="PTHR11707">
    <property type="entry name" value="L-ASPARAGINASE"/>
    <property type="match status" value="1"/>
</dbReference>
<dbReference type="InterPro" id="IPR004550">
    <property type="entry name" value="AsnASE_II"/>
</dbReference>
<dbReference type="Pfam" id="PF00710">
    <property type="entry name" value="Asparaginase"/>
    <property type="match status" value="1"/>
</dbReference>
<gene>
    <name evidence="9" type="ORF">A605_09385</name>
</gene>
<dbReference type="InterPro" id="IPR037152">
    <property type="entry name" value="L-asparaginase_N_sf"/>
</dbReference>
<dbReference type="PROSITE" id="PS51257">
    <property type="entry name" value="PROKAR_LIPOPROTEIN"/>
    <property type="match status" value="1"/>
</dbReference>
<dbReference type="KEGG" id="chn:A605_09385"/>
<keyword evidence="3" id="KW-0378">Hydrolase</keyword>
<dbReference type="PIRSF" id="PIRSF500176">
    <property type="entry name" value="L_ASNase"/>
    <property type="match status" value="1"/>
</dbReference>
<dbReference type="AlphaFoldDB" id="M1MYT8"/>
<dbReference type="Pfam" id="PF17763">
    <property type="entry name" value="Asparaginase_C"/>
    <property type="match status" value="1"/>
</dbReference>
<dbReference type="InterPro" id="IPR020827">
    <property type="entry name" value="Asparaginase/glutaminase_AS1"/>
</dbReference>
<dbReference type="InterPro" id="IPR027473">
    <property type="entry name" value="L-asparaginase_C"/>
</dbReference>
<dbReference type="PRINTS" id="PR00139">
    <property type="entry name" value="ASNGLNASE"/>
</dbReference>
<dbReference type="eggNOG" id="COG0252">
    <property type="taxonomic scope" value="Bacteria"/>
</dbReference>
<evidence type="ECO:0000259" key="7">
    <source>
        <dbReference type="Pfam" id="PF00710"/>
    </source>
</evidence>
<dbReference type="SUPFAM" id="SSF53774">
    <property type="entry name" value="Glutaminase/Asparaginase"/>
    <property type="match status" value="1"/>
</dbReference>
<feature type="binding site" evidence="5">
    <location>
        <begin position="105"/>
        <end position="106"/>
    </location>
    <ligand>
        <name>substrate</name>
    </ligand>
</feature>
<dbReference type="PATRIC" id="fig|1121362.3.peg.1896"/>
<dbReference type="PROSITE" id="PS51732">
    <property type="entry name" value="ASN_GLN_ASE_3"/>
    <property type="match status" value="1"/>
</dbReference>
<dbReference type="EMBL" id="CP003697">
    <property type="protein sequence ID" value="AGF72879.1"/>
    <property type="molecule type" value="Genomic_DNA"/>
</dbReference>
<feature type="active site" evidence="6">
    <location>
        <position position="16"/>
    </location>
</feature>
<dbReference type="SMART" id="SM00870">
    <property type="entry name" value="Asparaginase"/>
    <property type="match status" value="1"/>
</dbReference>
<comment type="similarity">
    <text evidence="1">Belongs to the asparaginase 1 family.</text>
</comment>
<evidence type="ECO:0000256" key="2">
    <source>
        <dbReference type="ARBA" id="ARBA00012920"/>
    </source>
</evidence>
<dbReference type="STRING" id="1121362.A605_09385"/>
<dbReference type="InterPro" id="IPR006034">
    <property type="entry name" value="Asparaginase/glutaminase-like"/>
</dbReference>
<name>M1MYT8_9CORY</name>
<feature type="binding site" evidence="5">
    <location>
        <position position="72"/>
    </location>
    <ligand>
        <name>substrate</name>
    </ligand>
</feature>
<dbReference type="PANTHER" id="PTHR11707:SF28">
    <property type="entry name" value="60 KDA LYSOPHOSPHOLIPASE"/>
    <property type="match status" value="1"/>
</dbReference>
<dbReference type="Proteomes" id="UP000011723">
    <property type="component" value="Chromosome"/>
</dbReference>
<dbReference type="InterPro" id="IPR040919">
    <property type="entry name" value="Asparaginase_C"/>
</dbReference>
<accession>M1MYT8</accession>
<keyword evidence="10" id="KW-1185">Reference proteome</keyword>
<dbReference type="PROSITE" id="PS00144">
    <property type="entry name" value="ASN_GLN_ASE_1"/>
    <property type="match status" value="1"/>
</dbReference>
<feature type="domain" description="Asparaginase/glutaminase C-terminal" evidence="8">
    <location>
        <begin position="211"/>
        <end position="320"/>
    </location>
</feature>
<evidence type="ECO:0000256" key="4">
    <source>
        <dbReference type="PIRSR" id="PIRSR001220-1"/>
    </source>
</evidence>
<evidence type="ECO:0000256" key="1">
    <source>
        <dbReference type="ARBA" id="ARBA00010518"/>
    </source>
</evidence>
<evidence type="ECO:0000256" key="5">
    <source>
        <dbReference type="PIRSR" id="PIRSR001220-2"/>
    </source>
</evidence>
<proteinExistence type="inferred from homology"/>
<dbReference type="CDD" id="cd08964">
    <property type="entry name" value="L-asparaginase_II"/>
    <property type="match status" value="1"/>
</dbReference>